<gene>
    <name evidence="10" type="ORF">LIER_26354</name>
</gene>
<proteinExistence type="inferred from homology"/>
<evidence type="ECO:0000259" key="8">
    <source>
        <dbReference type="Pfam" id="PF13839"/>
    </source>
</evidence>
<evidence type="ECO:0008006" key="12">
    <source>
        <dbReference type="Google" id="ProtNLM"/>
    </source>
</evidence>
<feature type="domain" description="Trichome birefringence-like C-terminal" evidence="8">
    <location>
        <begin position="96"/>
        <end position="362"/>
    </location>
</feature>
<dbReference type="Pfam" id="PF13839">
    <property type="entry name" value="PC-Esterase"/>
    <property type="match status" value="1"/>
</dbReference>
<comment type="caution">
    <text evidence="10">The sequence shown here is derived from an EMBL/GenBank/DDBJ whole genome shotgun (WGS) entry which is preliminary data.</text>
</comment>
<evidence type="ECO:0000256" key="3">
    <source>
        <dbReference type="ARBA" id="ARBA00022692"/>
    </source>
</evidence>
<dbReference type="GO" id="GO:0016413">
    <property type="term" value="F:O-acetyltransferase activity"/>
    <property type="evidence" value="ECO:0007669"/>
    <property type="project" value="InterPro"/>
</dbReference>
<comment type="subcellular location">
    <subcellularLocation>
        <location evidence="1">Membrane</location>
        <topology evidence="1">Single-pass membrane protein</topology>
    </subcellularLocation>
</comment>
<evidence type="ECO:0000256" key="6">
    <source>
        <dbReference type="ARBA" id="ARBA00023136"/>
    </source>
</evidence>
<organism evidence="10 11">
    <name type="scientific">Lithospermum erythrorhizon</name>
    <name type="common">Purple gromwell</name>
    <name type="synonym">Lithospermum officinale var. erythrorhizon</name>
    <dbReference type="NCBI Taxonomy" id="34254"/>
    <lineage>
        <taxon>Eukaryota</taxon>
        <taxon>Viridiplantae</taxon>
        <taxon>Streptophyta</taxon>
        <taxon>Embryophyta</taxon>
        <taxon>Tracheophyta</taxon>
        <taxon>Spermatophyta</taxon>
        <taxon>Magnoliopsida</taxon>
        <taxon>eudicotyledons</taxon>
        <taxon>Gunneridae</taxon>
        <taxon>Pentapetalae</taxon>
        <taxon>asterids</taxon>
        <taxon>lamiids</taxon>
        <taxon>Boraginales</taxon>
        <taxon>Boraginaceae</taxon>
        <taxon>Boraginoideae</taxon>
        <taxon>Lithospermeae</taxon>
        <taxon>Lithospermum</taxon>
    </lineage>
</organism>
<evidence type="ECO:0000256" key="2">
    <source>
        <dbReference type="ARBA" id="ARBA00007727"/>
    </source>
</evidence>
<feature type="chain" id="PRO_5043472585" description="Trichome birefringence-like N-terminal domain-containing protein" evidence="7">
    <location>
        <begin position="28"/>
        <end position="364"/>
    </location>
</feature>
<evidence type="ECO:0000256" key="5">
    <source>
        <dbReference type="ARBA" id="ARBA00022989"/>
    </source>
</evidence>
<dbReference type="Proteomes" id="UP001454036">
    <property type="component" value="Unassembled WGS sequence"/>
</dbReference>
<keyword evidence="6" id="KW-0472">Membrane</keyword>
<feature type="domain" description="Trichome birefringence-like N-terminal" evidence="9">
    <location>
        <begin position="42"/>
        <end position="95"/>
    </location>
</feature>
<evidence type="ECO:0000256" key="1">
    <source>
        <dbReference type="ARBA" id="ARBA00004167"/>
    </source>
</evidence>
<evidence type="ECO:0000313" key="10">
    <source>
        <dbReference type="EMBL" id="GAA0172549.1"/>
    </source>
</evidence>
<keyword evidence="11" id="KW-1185">Reference proteome</keyword>
<sequence>MGYFTVIAAALIVLTAALLLSADSSTAKLIKHHNHHHHHSEEQCDVSDGKWVHDSAYPLYNAMKCPFIDKPFNCIKNGRRNREYQKYRWQPHHCNIPRWNGTDFLMKIRSKKVMFVGDSMSLNQFQSLICMIHSANPHFNHTYSRKGAVSTFKIPALKISISFLRNALLVDLIKVGNKRVLKLDSVQKSAAAWKGNDILIFDSWHWWLHSGRKQMWDEIQFGKVKVKDMTRLVAYEIGLQTWARWVHKNVDSKRVRIFFQGVSPDHDSGREWGQPNATHCIAEQRPLTLQAYPGGPHPADVVLNRVLKGLKKRVHLLNISKLSQFRVDGHPHIYVTASRRAIDCTHWCLPGVPDIWNQLLYAFL</sequence>
<dbReference type="GO" id="GO:0016020">
    <property type="term" value="C:membrane"/>
    <property type="evidence" value="ECO:0007669"/>
    <property type="project" value="UniProtKB-SubCell"/>
</dbReference>
<dbReference type="InterPro" id="IPR029962">
    <property type="entry name" value="TBL"/>
</dbReference>
<dbReference type="InterPro" id="IPR025846">
    <property type="entry name" value="TBL_N"/>
</dbReference>
<dbReference type="Pfam" id="PF14416">
    <property type="entry name" value="PMR5N"/>
    <property type="match status" value="1"/>
</dbReference>
<evidence type="ECO:0000256" key="4">
    <source>
        <dbReference type="ARBA" id="ARBA00022968"/>
    </source>
</evidence>
<evidence type="ECO:0000256" key="7">
    <source>
        <dbReference type="SAM" id="SignalP"/>
    </source>
</evidence>
<keyword evidence="3" id="KW-0812">Transmembrane</keyword>
<dbReference type="PANTHER" id="PTHR32285:SF363">
    <property type="entry name" value="PROTEIN TRICHOME BIREFRINGENCE-LIKE 43"/>
    <property type="match status" value="1"/>
</dbReference>
<accession>A0AAV3R832</accession>
<feature type="signal peptide" evidence="7">
    <location>
        <begin position="1"/>
        <end position="27"/>
    </location>
</feature>
<evidence type="ECO:0000259" key="9">
    <source>
        <dbReference type="Pfam" id="PF14416"/>
    </source>
</evidence>
<reference evidence="10 11" key="1">
    <citation type="submission" date="2024-01" db="EMBL/GenBank/DDBJ databases">
        <title>The complete chloroplast genome sequence of Lithospermum erythrorhizon: insights into the phylogenetic relationship among Boraginaceae species and the maternal lineages of purple gromwells.</title>
        <authorList>
            <person name="Okada T."/>
            <person name="Watanabe K."/>
        </authorList>
    </citation>
    <scope>NUCLEOTIDE SEQUENCE [LARGE SCALE GENOMIC DNA]</scope>
</reference>
<dbReference type="InterPro" id="IPR026057">
    <property type="entry name" value="TBL_C"/>
</dbReference>
<keyword evidence="5" id="KW-1133">Transmembrane helix</keyword>
<comment type="similarity">
    <text evidence="2">Belongs to the PC-esterase family. TBL subfamily.</text>
</comment>
<name>A0AAV3R832_LITER</name>
<dbReference type="PANTHER" id="PTHR32285">
    <property type="entry name" value="PROTEIN TRICHOME BIREFRINGENCE-LIKE 9-RELATED"/>
    <property type="match status" value="1"/>
</dbReference>
<dbReference type="EMBL" id="BAABME010008182">
    <property type="protein sequence ID" value="GAA0172549.1"/>
    <property type="molecule type" value="Genomic_DNA"/>
</dbReference>
<keyword evidence="7" id="KW-0732">Signal</keyword>
<protein>
    <recommendedName>
        <fullName evidence="12">Trichome birefringence-like N-terminal domain-containing protein</fullName>
    </recommendedName>
</protein>
<dbReference type="AlphaFoldDB" id="A0AAV3R832"/>
<dbReference type="GO" id="GO:0005794">
    <property type="term" value="C:Golgi apparatus"/>
    <property type="evidence" value="ECO:0007669"/>
    <property type="project" value="TreeGrafter"/>
</dbReference>
<evidence type="ECO:0000313" key="11">
    <source>
        <dbReference type="Proteomes" id="UP001454036"/>
    </source>
</evidence>
<keyword evidence="4" id="KW-0735">Signal-anchor</keyword>